<sequence length="1148" mass="131012">MRKNLSIIIVFLYCYIYSQSPSIPQIKTDLPQIITPSPTVAALMKFEEVPVNNYTGTPDISIPLFSVSTHSKDINLEVALKYHPANVKGDNIAGEAGLGWSLLSGGSISRTVRGLPDEIFVHGNTNGTISSKIGLYHDNIMGDDNNYYNNDISVLSQLAYNFPNKANKFYWETIEKGKFDTEHDLWQFNFMGNSGRFYIKKNQSGILEVVPLSDYRVKITNHYSMINNNPYVPIGFTIYDEKGYQYIFDVSETTSTSQAVENRSLYNPNSSMSSNTEFRSSFQLKEIKDPNNNLLIQYDFYDTEFIEVNNSSNFIQNYYPDGYEYYSKYNCFNEIQPSQQVVNSLSRTKVKKIKNIIVTDYSKISVEYATDRNDSNIQLNNKVVRVSKMIFKDFGDKIIKKVNFNYGYSNVLKNRLILKEVVEDFGINTQPLKYIFSYNEIDQNLNGTIALDYWGNFNLVTNNCNSQNLSTLRVPTPQTSNLDLLNKVQYPTGGSSIFVFESNTYSYIGDEPVTDFKENTLNEFFLDSDYKSFNNSSFQFLPVHSKDRRAILKTDILLPEDPNSWNRSIGLFKVINGQYNLVANIFCVEPNNDCCKEIILEKNIQYAVKRLSLNLNYTGTDHLSIDYYTATDDEKKYLFGGGNRISKIGYFSNSSNDLYNNYVSNTVIPEKEKKYNYNWLGDSNKSSGSLSFIKPVFSYSRQTKISTVCTEPPFLSGQALGATIDFITTTTLNNTPLINTHGSDVGYKYVTVFETGKGKVEQEYTSPIDYPEEISIANTRPFIPSKNIDYKRGLLEKETIFDNLLRPLSEKTFSYEFDHYEQLYGYRFYRADGAGFDGSYFNTYDAYEIALQQGNISLPFGGGNTFSTQNLAGYPLEYMQNIALIDAFGWAKLMSTKTENYFYENGSQRILEKNESFEYNTLNKQISQHIAMTEDGSILKTKYFYHSGDSPYSQNRISEIEKIENYKDGKLLDTKKINYSNSWTGNASYFPNQIQSSFGNTALETQLIFDQYDTKGNILQYTTKDGIPTTIIWGYNSTQPIAKIVDYPYALVNGLATDIITASDADALNPSNETALITALNNFRNLLQLKEFQITTYTYDPLIGVTSITPPSGIREVYLYDSANRLKEIRQDNAAGKLLKEFKYNYKQ</sequence>
<organism evidence="1 2">
    <name type="scientific">Chryseobacterium turcicum</name>
    <dbReference type="NCBI Taxonomy" id="2898076"/>
    <lineage>
        <taxon>Bacteria</taxon>
        <taxon>Pseudomonadati</taxon>
        <taxon>Bacteroidota</taxon>
        <taxon>Flavobacteriia</taxon>
        <taxon>Flavobacteriales</taxon>
        <taxon>Weeksellaceae</taxon>
        <taxon>Chryseobacterium group</taxon>
        <taxon>Chryseobacterium</taxon>
    </lineage>
</organism>
<comment type="caution">
    <text evidence="1">The sequence shown here is derived from an EMBL/GenBank/DDBJ whole genome shotgun (WGS) entry which is preliminary data.</text>
</comment>
<proteinExistence type="predicted"/>
<evidence type="ECO:0008006" key="3">
    <source>
        <dbReference type="Google" id="ProtNLM"/>
    </source>
</evidence>
<gene>
    <name evidence="1" type="ORF">LO744_17990</name>
</gene>
<name>A0A9Q3V7Q8_9FLAO</name>
<keyword evidence="2" id="KW-1185">Reference proteome</keyword>
<evidence type="ECO:0000313" key="2">
    <source>
        <dbReference type="Proteomes" id="UP001108025"/>
    </source>
</evidence>
<accession>A0A9Q3V7Q8</accession>
<reference evidence="1" key="1">
    <citation type="submission" date="2021-11" db="EMBL/GenBank/DDBJ databases">
        <title>Description of novel Chryseobacterium species.</title>
        <authorList>
            <person name="Saticioglu I.B."/>
            <person name="Ay H."/>
            <person name="Altun S."/>
            <person name="Duman M."/>
        </authorList>
    </citation>
    <scope>NUCLEOTIDE SEQUENCE</scope>
    <source>
        <strain evidence="1">C-17</strain>
    </source>
</reference>
<dbReference type="Proteomes" id="UP001108025">
    <property type="component" value="Unassembled WGS sequence"/>
</dbReference>
<dbReference type="EMBL" id="JAJNAY010000002">
    <property type="protein sequence ID" value="MCD1118735.1"/>
    <property type="molecule type" value="Genomic_DNA"/>
</dbReference>
<protein>
    <recommendedName>
        <fullName evidence="3">YD repeat-containing protein</fullName>
    </recommendedName>
</protein>
<dbReference type="RefSeq" id="WP_230671855.1">
    <property type="nucleotide sequence ID" value="NZ_JAJNAY010000002.1"/>
</dbReference>
<evidence type="ECO:0000313" key="1">
    <source>
        <dbReference type="EMBL" id="MCD1118735.1"/>
    </source>
</evidence>
<dbReference type="AlphaFoldDB" id="A0A9Q3V7Q8"/>